<protein>
    <submittedName>
        <fullName evidence="2">Uncharacterized protein</fullName>
    </submittedName>
</protein>
<comment type="caution">
    <text evidence="2">The sequence shown here is derived from an EMBL/GenBank/DDBJ whole genome shotgun (WGS) entry which is preliminary data.</text>
</comment>
<keyword evidence="1" id="KW-1133">Transmembrane helix</keyword>
<sequence length="96" mass="11054">MFPYPEHYRVAAPPIITFLMVMWSVIGHWLIGDGNMLVIAVLGVLFPVIFFMHLHLVFIAEGMKRLDQAFYGLIHCTLSFVVWTFCFMLISGKSFI</sequence>
<accession>A0A094JLU1</accession>
<name>A0A094JLU1_9GAMM</name>
<dbReference type="EMBL" id="JPEO01000001">
    <property type="protein sequence ID" value="KFZ39024.1"/>
    <property type="molecule type" value="Genomic_DNA"/>
</dbReference>
<dbReference type="Proteomes" id="UP000029264">
    <property type="component" value="Unassembled WGS sequence"/>
</dbReference>
<evidence type="ECO:0000313" key="3">
    <source>
        <dbReference type="Proteomes" id="UP000029264"/>
    </source>
</evidence>
<dbReference type="OrthoDB" id="6266016at2"/>
<keyword evidence="1" id="KW-0812">Transmembrane</keyword>
<evidence type="ECO:0000256" key="1">
    <source>
        <dbReference type="SAM" id="Phobius"/>
    </source>
</evidence>
<keyword evidence="3" id="KW-1185">Reference proteome</keyword>
<dbReference type="RefSeq" id="WP_037438827.1">
    <property type="nucleotide sequence ID" value="NZ_JPEO01000001.1"/>
</dbReference>
<keyword evidence="1" id="KW-0472">Membrane</keyword>
<dbReference type="eggNOG" id="ENOG502ZEEE">
    <property type="taxonomic scope" value="Bacteria"/>
</dbReference>
<feature type="transmembrane region" description="Helical" evidence="1">
    <location>
        <begin position="70"/>
        <end position="90"/>
    </location>
</feature>
<reference evidence="2 3" key="1">
    <citation type="submission" date="2014-06" db="EMBL/GenBank/DDBJ databases">
        <title>Shewanella sp. YQH10.</title>
        <authorList>
            <person name="Liu Y."/>
            <person name="Zeng R."/>
        </authorList>
    </citation>
    <scope>NUCLEOTIDE SEQUENCE [LARGE SCALE GENOMIC DNA]</scope>
    <source>
        <strain evidence="2 3">YQH10</strain>
    </source>
</reference>
<feature type="transmembrane region" description="Helical" evidence="1">
    <location>
        <begin position="12"/>
        <end position="31"/>
    </location>
</feature>
<proteinExistence type="predicted"/>
<evidence type="ECO:0000313" key="2">
    <source>
        <dbReference type="EMBL" id="KFZ39024.1"/>
    </source>
</evidence>
<dbReference type="AlphaFoldDB" id="A0A094JLU1"/>
<organism evidence="2 3">
    <name type="scientific">Shewanella mangrovi</name>
    <dbReference type="NCBI Taxonomy" id="1515746"/>
    <lineage>
        <taxon>Bacteria</taxon>
        <taxon>Pseudomonadati</taxon>
        <taxon>Pseudomonadota</taxon>
        <taxon>Gammaproteobacteria</taxon>
        <taxon>Alteromonadales</taxon>
        <taxon>Shewanellaceae</taxon>
        <taxon>Shewanella</taxon>
    </lineage>
</organism>
<feature type="transmembrane region" description="Helical" evidence="1">
    <location>
        <begin position="37"/>
        <end position="58"/>
    </location>
</feature>
<gene>
    <name evidence="2" type="ORF">HR45_01090</name>
</gene>